<dbReference type="GeneTree" id="ENSGT00940000161590"/>
<keyword evidence="4" id="KW-0812">Transmembrane</keyword>
<accession>K7FVE6</accession>
<protein>
    <submittedName>
        <fullName evidence="6">Inducible T cell costimulator ligand</fullName>
    </submittedName>
</protein>
<dbReference type="InterPro" id="IPR053896">
    <property type="entry name" value="BTN3A2-like_Ig-C"/>
</dbReference>
<dbReference type="STRING" id="13735.ENSPSIP00000012006"/>
<name>K7FVE6_PELSI</name>
<keyword evidence="4" id="KW-1133">Transmembrane helix</keyword>
<dbReference type="InterPro" id="IPR050504">
    <property type="entry name" value="IgSF_BTN/MOG"/>
</dbReference>
<feature type="domain" description="Ig-like" evidence="5">
    <location>
        <begin position="45"/>
        <end position="147"/>
    </location>
</feature>
<dbReference type="PROSITE" id="PS50835">
    <property type="entry name" value="IG_LIKE"/>
    <property type="match status" value="2"/>
</dbReference>
<reference evidence="6" key="3">
    <citation type="submission" date="2025-08" db="UniProtKB">
        <authorList>
            <consortium name="Ensembl"/>
        </authorList>
    </citation>
    <scope>IDENTIFICATION</scope>
</reference>
<dbReference type="Pfam" id="PF07686">
    <property type="entry name" value="V-set"/>
    <property type="match status" value="1"/>
</dbReference>
<evidence type="ECO:0000313" key="7">
    <source>
        <dbReference type="Proteomes" id="UP000007267"/>
    </source>
</evidence>
<dbReference type="Proteomes" id="UP000007267">
    <property type="component" value="Unassembled WGS sequence"/>
</dbReference>
<evidence type="ECO:0000313" key="6">
    <source>
        <dbReference type="Ensembl" id="ENSPSIP00000012006.1"/>
    </source>
</evidence>
<reference evidence="7" key="1">
    <citation type="submission" date="2011-10" db="EMBL/GenBank/DDBJ databases">
        <authorList>
            <consortium name="Soft-shell Turtle Genome Consortium"/>
        </authorList>
    </citation>
    <scope>NUCLEOTIDE SEQUENCE [LARGE SCALE GENOMIC DNA]</scope>
    <source>
        <strain evidence="7">Daiwa-1</strain>
    </source>
</reference>
<dbReference type="GO" id="GO:0050852">
    <property type="term" value="P:T cell receptor signaling pathway"/>
    <property type="evidence" value="ECO:0007669"/>
    <property type="project" value="TreeGrafter"/>
</dbReference>
<dbReference type="EMBL" id="AGCU01194878">
    <property type="status" value="NOT_ANNOTATED_CDS"/>
    <property type="molecule type" value="Genomic_DNA"/>
</dbReference>
<keyword evidence="7" id="KW-1185">Reference proteome</keyword>
<feature type="domain" description="Ig-like" evidence="5">
    <location>
        <begin position="158"/>
        <end position="245"/>
    </location>
</feature>
<reference evidence="6" key="4">
    <citation type="submission" date="2025-09" db="UniProtKB">
        <authorList>
            <consortium name="Ensembl"/>
        </authorList>
    </citation>
    <scope>IDENTIFICATION</scope>
</reference>
<dbReference type="GO" id="GO:0005102">
    <property type="term" value="F:signaling receptor binding"/>
    <property type="evidence" value="ECO:0007669"/>
    <property type="project" value="TreeGrafter"/>
</dbReference>
<dbReference type="InterPro" id="IPR013106">
    <property type="entry name" value="Ig_V-set"/>
</dbReference>
<gene>
    <name evidence="6" type="primary">ICOSLG</name>
</gene>
<dbReference type="GO" id="GO:0001817">
    <property type="term" value="P:regulation of cytokine production"/>
    <property type="evidence" value="ECO:0007669"/>
    <property type="project" value="TreeGrafter"/>
</dbReference>
<evidence type="ECO:0000256" key="4">
    <source>
        <dbReference type="SAM" id="Phobius"/>
    </source>
</evidence>
<dbReference type="AlphaFoldDB" id="K7FVE6"/>
<dbReference type="InterPro" id="IPR003599">
    <property type="entry name" value="Ig_sub"/>
</dbReference>
<evidence type="ECO:0000256" key="3">
    <source>
        <dbReference type="ARBA" id="ARBA00023319"/>
    </source>
</evidence>
<feature type="transmembrane region" description="Helical" evidence="4">
    <location>
        <begin position="272"/>
        <end position="293"/>
    </location>
</feature>
<keyword evidence="3" id="KW-0393">Immunoglobulin domain</keyword>
<dbReference type="Gene3D" id="2.60.40.10">
    <property type="entry name" value="Immunoglobulins"/>
    <property type="match status" value="2"/>
</dbReference>
<sequence length="326" mass="36471">YVYAYACIIIILLLSFVFSSGHLLLFLFALGFVSTEEENVISTAGSTAELSCIYTSVEKFKLNKLRVYWQIQNGSKLIVVHTFVSGYENQSEQSRDFRNRTRLFKDKLENGTFSLLLLNVSLRDEHTYRCIVQKKENVFKVIHKAVVALKVAVNNSLPVLSGPVGTRPSIGEDMTLSCNYSQGYPKPNVYWINGTDNSFLHPSSLNITQDTDGTYSVFSTLKMKATSNIKIECIIENELLQQNLTAIYLEDITNSNATKDSLIDLNKPGAQAGSVVAIAVVLVGLVVLTCWLWKRKSFHRESYTDVQQNEDGGQCNAQRIILSSPI</sequence>
<keyword evidence="2 4" id="KW-0472">Membrane</keyword>
<dbReference type="SMART" id="SM00409">
    <property type="entry name" value="IG"/>
    <property type="match status" value="2"/>
</dbReference>
<dbReference type="SUPFAM" id="SSF48726">
    <property type="entry name" value="Immunoglobulin"/>
    <property type="match status" value="2"/>
</dbReference>
<dbReference type="Ensembl" id="ENSPSIT00000012064.1">
    <property type="protein sequence ID" value="ENSPSIP00000012006.1"/>
    <property type="gene ID" value="ENSPSIG00000010840.1"/>
</dbReference>
<comment type="subcellular location">
    <subcellularLocation>
        <location evidence="1">Membrane</location>
    </subcellularLocation>
</comment>
<evidence type="ECO:0000256" key="2">
    <source>
        <dbReference type="ARBA" id="ARBA00023136"/>
    </source>
</evidence>
<dbReference type="PANTHER" id="PTHR24100:SF151">
    <property type="entry name" value="ICOS LIGAND"/>
    <property type="match status" value="1"/>
</dbReference>
<proteinExistence type="predicted"/>
<dbReference type="InterPro" id="IPR036179">
    <property type="entry name" value="Ig-like_dom_sf"/>
</dbReference>
<evidence type="ECO:0000259" key="5">
    <source>
        <dbReference type="PROSITE" id="PS50835"/>
    </source>
</evidence>
<reference evidence="7" key="2">
    <citation type="journal article" date="2013" name="Nat. Genet.">
        <title>The draft genomes of soft-shell turtle and green sea turtle yield insights into the development and evolution of the turtle-specific body plan.</title>
        <authorList>
            <person name="Wang Z."/>
            <person name="Pascual-Anaya J."/>
            <person name="Zadissa A."/>
            <person name="Li W."/>
            <person name="Niimura Y."/>
            <person name="Huang Z."/>
            <person name="Li C."/>
            <person name="White S."/>
            <person name="Xiong Z."/>
            <person name="Fang D."/>
            <person name="Wang B."/>
            <person name="Ming Y."/>
            <person name="Chen Y."/>
            <person name="Zheng Y."/>
            <person name="Kuraku S."/>
            <person name="Pignatelli M."/>
            <person name="Herrero J."/>
            <person name="Beal K."/>
            <person name="Nozawa M."/>
            <person name="Li Q."/>
            <person name="Wang J."/>
            <person name="Zhang H."/>
            <person name="Yu L."/>
            <person name="Shigenobu S."/>
            <person name="Wang J."/>
            <person name="Liu J."/>
            <person name="Flicek P."/>
            <person name="Searle S."/>
            <person name="Wang J."/>
            <person name="Kuratani S."/>
            <person name="Yin Y."/>
            <person name="Aken B."/>
            <person name="Zhang G."/>
            <person name="Irie N."/>
        </authorList>
    </citation>
    <scope>NUCLEOTIDE SEQUENCE [LARGE SCALE GENOMIC DNA]</scope>
    <source>
        <strain evidence="7">Daiwa-1</strain>
    </source>
</reference>
<organism evidence="6 7">
    <name type="scientific">Pelodiscus sinensis</name>
    <name type="common">Chinese softshell turtle</name>
    <name type="synonym">Trionyx sinensis</name>
    <dbReference type="NCBI Taxonomy" id="13735"/>
    <lineage>
        <taxon>Eukaryota</taxon>
        <taxon>Metazoa</taxon>
        <taxon>Chordata</taxon>
        <taxon>Craniata</taxon>
        <taxon>Vertebrata</taxon>
        <taxon>Euteleostomi</taxon>
        <taxon>Archelosauria</taxon>
        <taxon>Testudinata</taxon>
        <taxon>Testudines</taxon>
        <taxon>Cryptodira</taxon>
        <taxon>Trionychia</taxon>
        <taxon>Trionychidae</taxon>
        <taxon>Pelodiscus</taxon>
    </lineage>
</organism>
<feature type="transmembrane region" description="Helical" evidence="4">
    <location>
        <begin position="7"/>
        <end position="33"/>
    </location>
</feature>
<dbReference type="InterPro" id="IPR007110">
    <property type="entry name" value="Ig-like_dom"/>
</dbReference>
<dbReference type="PANTHER" id="PTHR24100">
    <property type="entry name" value="BUTYROPHILIN"/>
    <property type="match status" value="1"/>
</dbReference>
<dbReference type="GO" id="GO:0009897">
    <property type="term" value="C:external side of plasma membrane"/>
    <property type="evidence" value="ECO:0007669"/>
    <property type="project" value="TreeGrafter"/>
</dbReference>
<dbReference type="SMART" id="SM00406">
    <property type="entry name" value="IGv"/>
    <property type="match status" value="1"/>
</dbReference>
<evidence type="ECO:0000256" key="1">
    <source>
        <dbReference type="ARBA" id="ARBA00004370"/>
    </source>
</evidence>
<dbReference type="eggNOG" id="ENOG502SQ2A">
    <property type="taxonomic scope" value="Eukaryota"/>
</dbReference>
<dbReference type="HOGENOM" id="CLU_013137_8_2_1"/>
<dbReference type="Pfam" id="PF22705">
    <property type="entry name" value="C2-set_3"/>
    <property type="match status" value="1"/>
</dbReference>
<dbReference type="OMA" id="KATSNMQ"/>
<dbReference type="InterPro" id="IPR013783">
    <property type="entry name" value="Ig-like_fold"/>
</dbReference>